<proteinExistence type="predicted"/>
<sequence>MIDKSDNTTINNPTSYVNQPPAKKPRGAGFALFIAFLALFFTAAGIAAGYKHWQRMSDRAKANARDITVLEEVIAAKSDNNVIASLRTELNDSQAAQKQSISHYLTQMKQMHSQTEQFSSTVASQVKQVTSLQGQLQSATAPKTSADWQIAEIGFLLKLASRELHLSGNKEAAGRALREADKILSENGSTRYVLVRQQIGNDLAALESMEVADISLLSQRITALGNKLKPVLDDALPPEMNADSSPDTKKAAAPGDKKETNSTWNTYKNKAVNMLNDAVIIRQLDKSLTKELSVEAREQAYQLLQLRLEALRLMALQQRDKAYQQQIELIRTTVNTYYPAEQNADIHTILDELSAVTLKAELPDISGSQAQLEQARIAEVNQ</sequence>
<keyword evidence="2" id="KW-0472">Membrane</keyword>
<feature type="region of interest" description="Disordered" evidence="1">
    <location>
        <begin position="232"/>
        <end position="263"/>
    </location>
</feature>
<evidence type="ECO:0000313" key="3">
    <source>
        <dbReference type="EMBL" id="CAA6827323.1"/>
    </source>
</evidence>
<reference evidence="3" key="1">
    <citation type="submission" date="2020-01" db="EMBL/GenBank/DDBJ databases">
        <authorList>
            <person name="Meier V. D."/>
            <person name="Meier V D."/>
        </authorList>
    </citation>
    <scope>NUCLEOTIDE SEQUENCE</scope>
    <source>
        <strain evidence="3">HLG_WM_MAG_09</strain>
    </source>
</reference>
<gene>
    <name evidence="3" type="ORF">HELGO_WM19313</name>
</gene>
<dbReference type="PANTHER" id="PTHR38043">
    <property type="entry name" value="PROTEIN HEMX"/>
    <property type="match status" value="1"/>
</dbReference>
<dbReference type="Pfam" id="PF04375">
    <property type="entry name" value="HemX"/>
    <property type="match status" value="1"/>
</dbReference>
<accession>A0A6S6UEF9</accession>
<dbReference type="AlphaFoldDB" id="A0A6S6UEF9"/>
<dbReference type="EMBL" id="CACVAT010000439">
    <property type="protein sequence ID" value="CAA6827323.1"/>
    <property type="molecule type" value="Genomic_DNA"/>
</dbReference>
<protein>
    <submittedName>
        <fullName evidence="3">Uncharacterized protein</fullName>
    </submittedName>
</protein>
<keyword evidence="2" id="KW-1133">Transmembrane helix</keyword>
<feature type="region of interest" description="Disordered" evidence="1">
    <location>
        <begin position="1"/>
        <end position="22"/>
    </location>
</feature>
<dbReference type="PANTHER" id="PTHR38043:SF1">
    <property type="entry name" value="PROTEIN HEMX"/>
    <property type="match status" value="1"/>
</dbReference>
<keyword evidence="2" id="KW-0812">Transmembrane</keyword>
<dbReference type="InterPro" id="IPR007470">
    <property type="entry name" value="HemX"/>
</dbReference>
<feature type="compositionally biased region" description="Basic and acidic residues" evidence="1">
    <location>
        <begin position="246"/>
        <end position="260"/>
    </location>
</feature>
<evidence type="ECO:0000256" key="1">
    <source>
        <dbReference type="SAM" id="MobiDB-lite"/>
    </source>
</evidence>
<evidence type="ECO:0000256" key="2">
    <source>
        <dbReference type="SAM" id="Phobius"/>
    </source>
</evidence>
<organism evidence="3">
    <name type="scientific">uncultured Thiotrichaceae bacterium</name>
    <dbReference type="NCBI Taxonomy" id="298394"/>
    <lineage>
        <taxon>Bacteria</taxon>
        <taxon>Pseudomonadati</taxon>
        <taxon>Pseudomonadota</taxon>
        <taxon>Gammaproteobacteria</taxon>
        <taxon>Thiotrichales</taxon>
        <taxon>Thiotrichaceae</taxon>
        <taxon>environmental samples</taxon>
    </lineage>
</organism>
<feature type="transmembrane region" description="Helical" evidence="2">
    <location>
        <begin position="28"/>
        <end position="50"/>
    </location>
</feature>
<feature type="compositionally biased region" description="Polar residues" evidence="1">
    <location>
        <begin position="7"/>
        <end position="18"/>
    </location>
</feature>
<name>A0A6S6UEF9_9GAMM</name>